<accession>A0A5M6C0M0</accession>
<sequence length="176" mass="18763">MDHAAQLFKLFLIFALLTLINAIHDTPEHGLETLHNGLGNINWPESATMKMVSVKRDTNARRMQNGLAPVAPARLYGATPTLHELRPRISPAPNTAGRFTFQQCAASFFPASRPGFATATSTQDAVNQCAALVGNSYNTMGIIFRGGDRYQCYGGISSITGGGAECTASNAGIYAV</sequence>
<dbReference type="AlphaFoldDB" id="A0A5M6C0M0"/>
<reference evidence="1" key="2">
    <citation type="submission" date="2024-01" db="EMBL/GenBank/DDBJ databases">
        <title>Comparative genomics of Cryptococcus and Kwoniella reveals pathogenesis evolution and contrasting modes of karyotype evolution via chromosome fusion or intercentromeric recombination.</title>
        <authorList>
            <person name="Coelho M.A."/>
            <person name="David-Palma M."/>
            <person name="Shea T."/>
            <person name="Bowers K."/>
            <person name="McGinley-Smith S."/>
            <person name="Mohammad A.W."/>
            <person name="Gnirke A."/>
            <person name="Yurkov A.M."/>
            <person name="Nowrousian M."/>
            <person name="Sun S."/>
            <person name="Cuomo C.A."/>
            <person name="Heitman J."/>
        </authorList>
    </citation>
    <scope>NUCLEOTIDE SEQUENCE</scope>
    <source>
        <strain evidence="1">CBS 12478</strain>
    </source>
</reference>
<reference evidence="1" key="1">
    <citation type="submission" date="2017-08" db="EMBL/GenBank/DDBJ databases">
        <authorList>
            <person name="Cuomo C."/>
            <person name="Billmyre B."/>
            <person name="Heitman J."/>
        </authorList>
    </citation>
    <scope>NUCLEOTIDE SEQUENCE</scope>
    <source>
        <strain evidence="1">CBS 12478</strain>
    </source>
</reference>
<proteinExistence type="predicted"/>
<dbReference type="KEGG" id="ksn:43590259"/>
<keyword evidence="2" id="KW-1185">Reference proteome</keyword>
<dbReference type="GeneID" id="43590259"/>
<protein>
    <submittedName>
        <fullName evidence="1">Uncharacterized protein</fullName>
    </submittedName>
</protein>
<name>A0A5M6C0M0_9TREE</name>
<dbReference type="Proteomes" id="UP000322225">
    <property type="component" value="Chromosome 5"/>
</dbReference>
<organism evidence="1 2">
    <name type="scientific">Kwoniella shandongensis</name>
    <dbReference type="NCBI Taxonomy" id="1734106"/>
    <lineage>
        <taxon>Eukaryota</taxon>
        <taxon>Fungi</taxon>
        <taxon>Dikarya</taxon>
        <taxon>Basidiomycota</taxon>
        <taxon>Agaricomycotina</taxon>
        <taxon>Tremellomycetes</taxon>
        <taxon>Tremellales</taxon>
        <taxon>Cryptococcaceae</taxon>
        <taxon>Kwoniella</taxon>
    </lineage>
</organism>
<gene>
    <name evidence="1" type="ORF">CI109_102716</name>
</gene>
<evidence type="ECO:0000313" key="2">
    <source>
        <dbReference type="Proteomes" id="UP000322225"/>
    </source>
</evidence>
<dbReference type="EMBL" id="CP144055">
    <property type="protein sequence ID" value="WWD18266.1"/>
    <property type="molecule type" value="Genomic_DNA"/>
</dbReference>
<evidence type="ECO:0000313" key="1">
    <source>
        <dbReference type="EMBL" id="WWD18266.1"/>
    </source>
</evidence>
<dbReference type="RefSeq" id="XP_031859687.1">
    <property type="nucleotide sequence ID" value="XM_032006106.1"/>
</dbReference>